<sequence>MVSHYILPPNAGVYDACIVRLFVLLDLDWLARGRGGACRIANVTTWAQYKIFLFSSSLSFNIEIKSKKLDFYLKYFKILHIFTERNV</sequence>
<dbReference type="AlphaFoldDB" id="A0A4S2KPG6"/>
<proteinExistence type="predicted"/>
<protein>
    <submittedName>
        <fullName evidence="1">Uncharacterized protein</fullName>
    </submittedName>
</protein>
<gene>
    <name evidence="1" type="ORF">DBV15_07791</name>
</gene>
<organism evidence="1 2">
    <name type="scientific">Temnothorax longispinosus</name>
    <dbReference type="NCBI Taxonomy" id="300112"/>
    <lineage>
        <taxon>Eukaryota</taxon>
        <taxon>Metazoa</taxon>
        <taxon>Ecdysozoa</taxon>
        <taxon>Arthropoda</taxon>
        <taxon>Hexapoda</taxon>
        <taxon>Insecta</taxon>
        <taxon>Pterygota</taxon>
        <taxon>Neoptera</taxon>
        <taxon>Endopterygota</taxon>
        <taxon>Hymenoptera</taxon>
        <taxon>Apocrita</taxon>
        <taxon>Aculeata</taxon>
        <taxon>Formicoidea</taxon>
        <taxon>Formicidae</taxon>
        <taxon>Myrmicinae</taxon>
        <taxon>Temnothorax</taxon>
    </lineage>
</organism>
<evidence type="ECO:0000313" key="1">
    <source>
        <dbReference type="EMBL" id="TGZ51296.1"/>
    </source>
</evidence>
<evidence type="ECO:0000313" key="2">
    <source>
        <dbReference type="Proteomes" id="UP000310200"/>
    </source>
</evidence>
<comment type="caution">
    <text evidence="1">The sequence shown here is derived from an EMBL/GenBank/DDBJ whole genome shotgun (WGS) entry which is preliminary data.</text>
</comment>
<reference evidence="1 2" key="1">
    <citation type="journal article" date="2019" name="Philos. Trans. R. Soc. Lond., B, Biol. Sci.">
        <title>Ant behaviour and brain gene expression of defending hosts depend on the ecological success of the intruding social parasite.</title>
        <authorList>
            <person name="Kaur R."/>
            <person name="Stoldt M."/>
            <person name="Jongepier E."/>
            <person name="Feldmeyer B."/>
            <person name="Menzel F."/>
            <person name="Bornberg-Bauer E."/>
            <person name="Foitzik S."/>
        </authorList>
    </citation>
    <scope>NUCLEOTIDE SEQUENCE [LARGE SCALE GENOMIC DNA]</scope>
    <source>
        <tissue evidence="1">Whole body</tissue>
    </source>
</reference>
<dbReference type="EMBL" id="QBLH01001727">
    <property type="protein sequence ID" value="TGZ51296.1"/>
    <property type="molecule type" value="Genomic_DNA"/>
</dbReference>
<dbReference type="Proteomes" id="UP000310200">
    <property type="component" value="Unassembled WGS sequence"/>
</dbReference>
<accession>A0A4S2KPG6</accession>
<keyword evidence="2" id="KW-1185">Reference proteome</keyword>
<name>A0A4S2KPG6_9HYME</name>